<dbReference type="EMBL" id="CP079105">
    <property type="protein sequence ID" value="QXQ13995.1"/>
    <property type="molecule type" value="Genomic_DNA"/>
</dbReference>
<dbReference type="Pfam" id="PF01734">
    <property type="entry name" value="Patatin"/>
    <property type="match status" value="1"/>
</dbReference>
<evidence type="ECO:0000256" key="1">
    <source>
        <dbReference type="ARBA" id="ARBA00022801"/>
    </source>
</evidence>
<evidence type="ECO:0000256" key="2">
    <source>
        <dbReference type="ARBA" id="ARBA00022963"/>
    </source>
</evidence>
<dbReference type="Proteomes" id="UP000887023">
    <property type="component" value="Chromosome"/>
</dbReference>
<keyword evidence="2" id="KW-0442">Lipid degradation</keyword>
<evidence type="ECO:0000256" key="3">
    <source>
        <dbReference type="ARBA" id="ARBA00023098"/>
    </source>
</evidence>
<sequence length="559" mass="61960">MSERVESIEPVAEFTDQIEAPEDLGLPARNPYLALQHMEAALVRAQLAHPDVLSDEQFRRLRYLLSFARLNVFEPGAAGPHGRRGRGDVTVGPELASLRRRVLDALHEPLRNQQDLRQRLIDAQAALPHLIEPLETERGAVLARHVADFAPDELEREVCCKALVSVLGGGGGAGYVYIGGMQRLATDGIVPDYVLGSSFGSIVGGIISRVSPIPIDEYIAWAKSVTYRGIVGTESSRRRRRHGLPGLFALRFDEFADPLFRRADGERMTLRDAAIPYETVVAGVRRQSFDQLQDRFRRAELAALKLGSLPLLRHGAGALVAARLWQVAAFIDNQMVKPIVLGGDPLTAGLNTVDAIGFSCAIPGILHHESHDPAMYPILDELLAARDVSALVDGGAASNVPIELAWRRVQDGRLGTRNVFVYAWDCMHPQWDPKHLWLQPITQAIRVQMVRNAPFADRIVRFRPTLAVSTLAARPEAIDRALGWGRTSVEPSLPMVRTMLEMIWWDADHRPGHQPESIELRPVARPMDAVLEETLRPAVRPGSLRARIGSLTERLPRRK</sequence>
<accession>A0ABX8SC26</accession>
<keyword evidence="1" id="KW-0378">Hydrolase</keyword>
<name>A0ABX8SC26_9ACTN</name>
<reference evidence="5" key="1">
    <citation type="submission" date="2021-07" db="EMBL/GenBank/DDBJ databases">
        <title>Candidatus Kaistella beijingensis sp. nov. isolated from a municipal wastewater treatment plant is involved in sludge foaming.</title>
        <authorList>
            <person name="Song Y."/>
            <person name="Liu S.-J."/>
        </authorList>
    </citation>
    <scope>NUCLEOTIDE SEQUENCE</scope>
    <source>
        <strain evidence="5">DSM 43998</strain>
    </source>
</reference>
<dbReference type="InterPro" id="IPR002641">
    <property type="entry name" value="PNPLA_dom"/>
</dbReference>
<dbReference type="Gene3D" id="3.40.1090.10">
    <property type="entry name" value="Cytosolic phospholipase A2 catalytic domain"/>
    <property type="match status" value="1"/>
</dbReference>
<proteinExistence type="predicted"/>
<feature type="domain" description="PNPLA" evidence="4">
    <location>
        <begin position="166"/>
        <end position="406"/>
    </location>
</feature>
<dbReference type="SUPFAM" id="SSF52151">
    <property type="entry name" value="FabD/lysophospholipase-like"/>
    <property type="match status" value="1"/>
</dbReference>
<gene>
    <name evidence="5" type="ORF">KV203_00530</name>
</gene>
<keyword evidence="6" id="KW-1185">Reference proteome</keyword>
<dbReference type="InterPro" id="IPR016035">
    <property type="entry name" value="Acyl_Trfase/lysoPLipase"/>
</dbReference>
<protein>
    <submittedName>
        <fullName evidence="5">Patatin-like phospholipase family protein</fullName>
    </submittedName>
</protein>
<evidence type="ECO:0000313" key="6">
    <source>
        <dbReference type="Proteomes" id="UP000887023"/>
    </source>
</evidence>
<organism evidence="5 6">
    <name type="scientific">Skermania pinensis</name>
    <dbReference type="NCBI Taxonomy" id="39122"/>
    <lineage>
        <taxon>Bacteria</taxon>
        <taxon>Bacillati</taxon>
        <taxon>Actinomycetota</taxon>
        <taxon>Actinomycetes</taxon>
        <taxon>Mycobacteriales</taxon>
        <taxon>Gordoniaceae</taxon>
        <taxon>Skermania</taxon>
    </lineage>
</organism>
<keyword evidence="3" id="KW-0443">Lipid metabolism</keyword>
<dbReference type="PANTHER" id="PTHR14226:SF78">
    <property type="entry name" value="SLR0060 PROTEIN"/>
    <property type="match status" value="1"/>
</dbReference>
<evidence type="ECO:0000259" key="4">
    <source>
        <dbReference type="Pfam" id="PF01734"/>
    </source>
</evidence>
<dbReference type="RefSeq" id="WP_083530168.1">
    <property type="nucleotide sequence ID" value="NZ_CBCRUZ010000006.1"/>
</dbReference>
<dbReference type="PANTHER" id="PTHR14226">
    <property type="entry name" value="NEUROPATHY TARGET ESTERASE/SWISS CHEESE D.MELANOGASTER"/>
    <property type="match status" value="1"/>
</dbReference>
<evidence type="ECO:0000313" key="5">
    <source>
        <dbReference type="EMBL" id="QXQ13995.1"/>
    </source>
</evidence>
<dbReference type="InterPro" id="IPR050301">
    <property type="entry name" value="NTE"/>
</dbReference>